<organism evidence="13 14">
    <name type="scientific">Chiloscyllium punctatum</name>
    <name type="common">Brownbanded bambooshark</name>
    <name type="synonym">Hemiscyllium punctatum</name>
    <dbReference type="NCBI Taxonomy" id="137246"/>
    <lineage>
        <taxon>Eukaryota</taxon>
        <taxon>Metazoa</taxon>
        <taxon>Chordata</taxon>
        <taxon>Craniata</taxon>
        <taxon>Vertebrata</taxon>
        <taxon>Chondrichthyes</taxon>
        <taxon>Elasmobranchii</taxon>
        <taxon>Galeomorphii</taxon>
        <taxon>Galeoidea</taxon>
        <taxon>Orectolobiformes</taxon>
        <taxon>Hemiscylliidae</taxon>
        <taxon>Chiloscyllium</taxon>
    </lineage>
</organism>
<dbReference type="InterPro" id="IPR011012">
    <property type="entry name" value="Longin-like_dom_sf"/>
</dbReference>
<reference evidence="13 14" key="1">
    <citation type="journal article" date="2018" name="Nat. Ecol. Evol.">
        <title>Shark genomes provide insights into elasmobranch evolution and the origin of vertebrates.</title>
        <authorList>
            <person name="Hara Y"/>
            <person name="Yamaguchi K"/>
            <person name="Onimaru K"/>
            <person name="Kadota M"/>
            <person name="Koyanagi M"/>
            <person name="Keeley SD"/>
            <person name="Tatsumi K"/>
            <person name="Tanaka K"/>
            <person name="Motone F"/>
            <person name="Kageyama Y"/>
            <person name="Nozu R"/>
            <person name="Adachi N"/>
            <person name="Nishimura O"/>
            <person name="Nakagawa R"/>
            <person name="Tanegashima C"/>
            <person name="Kiyatake I"/>
            <person name="Matsumoto R"/>
            <person name="Murakumo K"/>
            <person name="Nishida K"/>
            <person name="Terakita A"/>
            <person name="Kuratani S"/>
            <person name="Sato K"/>
            <person name="Hyodo S Kuraku.S."/>
        </authorList>
    </citation>
    <scope>NUCLEOTIDE SEQUENCE [LARGE SCALE GENOMIC DNA]</scope>
</reference>
<dbReference type="SUPFAM" id="SSF64356">
    <property type="entry name" value="SNARE-like"/>
    <property type="match status" value="1"/>
</dbReference>
<dbReference type="EMBL" id="BEZZ01000555">
    <property type="protein sequence ID" value="GCC33948.1"/>
    <property type="molecule type" value="Genomic_DNA"/>
</dbReference>
<dbReference type="InterPro" id="IPR010908">
    <property type="entry name" value="Longin_dom"/>
</dbReference>
<dbReference type="PANTHER" id="PTHR46258">
    <property type="entry name" value="LONGIN DOMAIN-CONTAINING PROTEIN"/>
    <property type="match status" value="1"/>
</dbReference>
<dbReference type="GO" id="GO:0006888">
    <property type="term" value="P:endoplasmic reticulum to Golgi vesicle-mediated transport"/>
    <property type="evidence" value="ECO:0007669"/>
    <property type="project" value="InterPro"/>
</dbReference>
<feature type="transmembrane region" description="Helical" evidence="11">
    <location>
        <begin position="184"/>
        <end position="204"/>
    </location>
</feature>
<proteinExistence type="inferred from homology"/>
<dbReference type="Pfam" id="PF25970">
    <property type="entry name" value="SEC22a_C"/>
    <property type="match status" value="1"/>
</dbReference>
<dbReference type="CDD" id="cd14824">
    <property type="entry name" value="Longin"/>
    <property type="match status" value="1"/>
</dbReference>
<feature type="transmembrane region" description="Helical" evidence="11">
    <location>
        <begin position="249"/>
        <end position="266"/>
    </location>
</feature>
<dbReference type="SMART" id="SM01270">
    <property type="entry name" value="Longin"/>
    <property type="match status" value="1"/>
</dbReference>
<gene>
    <name evidence="13" type="ORF">chiPu_0012419</name>
</gene>
<keyword evidence="8" id="KW-0653">Protein transport</keyword>
<dbReference type="InterPro" id="IPR043546">
    <property type="entry name" value="Sec22a/c"/>
</dbReference>
<keyword evidence="6" id="KW-0256">Endoplasmic reticulum</keyword>
<evidence type="ECO:0000256" key="11">
    <source>
        <dbReference type="SAM" id="Phobius"/>
    </source>
</evidence>
<evidence type="ECO:0000259" key="12">
    <source>
        <dbReference type="PROSITE" id="PS50859"/>
    </source>
</evidence>
<evidence type="ECO:0000256" key="7">
    <source>
        <dbReference type="ARBA" id="ARBA00022892"/>
    </source>
</evidence>
<evidence type="ECO:0000256" key="5">
    <source>
        <dbReference type="ARBA" id="ARBA00022692"/>
    </source>
</evidence>
<accession>A0A401SU91</accession>
<dbReference type="PANTHER" id="PTHR46258:SF2">
    <property type="entry name" value="VESICLE-TRAFFICKING PROTEIN SEC22C"/>
    <property type="match status" value="1"/>
</dbReference>
<evidence type="ECO:0000256" key="1">
    <source>
        <dbReference type="ARBA" id="ARBA00003595"/>
    </source>
</evidence>
<comment type="caution">
    <text evidence="13">The sequence shown here is derived from an EMBL/GenBank/DDBJ whole genome shotgun (WGS) entry which is preliminary data.</text>
</comment>
<keyword evidence="14" id="KW-1185">Reference proteome</keyword>
<dbReference type="Gene3D" id="3.30.450.50">
    <property type="entry name" value="Longin domain"/>
    <property type="match status" value="1"/>
</dbReference>
<dbReference type="AlphaFoldDB" id="A0A401SU91"/>
<dbReference type="PROSITE" id="PS50859">
    <property type="entry name" value="LONGIN"/>
    <property type="match status" value="1"/>
</dbReference>
<dbReference type="GO" id="GO:0005789">
    <property type="term" value="C:endoplasmic reticulum membrane"/>
    <property type="evidence" value="ECO:0007669"/>
    <property type="project" value="UniProtKB-SubCell"/>
</dbReference>
<keyword evidence="7" id="KW-0931">ER-Golgi transport</keyword>
<evidence type="ECO:0000256" key="2">
    <source>
        <dbReference type="ARBA" id="ARBA00004477"/>
    </source>
</evidence>
<feature type="transmembrane region" description="Helical" evidence="11">
    <location>
        <begin position="224"/>
        <end position="242"/>
    </location>
</feature>
<comment type="subcellular location">
    <subcellularLocation>
        <location evidence="2">Endoplasmic reticulum membrane</location>
        <topology evidence="2">Multi-pass membrane protein</topology>
    </subcellularLocation>
</comment>
<protein>
    <recommendedName>
        <fullName evidence="12">Longin domain-containing protein</fullName>
    </recommendedName>
</protein>
<evidence type="ECO:0000256" key="3">
    <source>
        <dbReference type="ARBA" id="ARBA00008025"/>
    </source>
</evidence>
<evidence type="ECO:0000256" key="8">
    <source>
        <dbReference type="ARBA" id="ARBA00022927"/>
    </source>
</evidence>
<keyword evidence="10 11" id="KW-0472">Membrane</keyword>
<dbReference type="OrthoDB" id="1719357at2759"/>
<dbReference type="Pfam" id="PF13774">
    <property type="entry name" value="Longin"/>
    <property type="match status" value="1"/>
</dbReference>
<evidence type="ECO:0000256" key="10">
    <source>
        <dbReference type="ARBA" id="ARBA00023136"/>
    </source>
</evidence>
<evidence type="ECO:0000256" key="9">
    <source>
        <dbReference type="ARBA" id="ARBA00022989"/>
    </source>
</evidence>
<name>A0A401SU91_CHIPU</name>
<sequence>MSMILFAYVARVTDGLPLSASTDFECSRELQECKKQLKVVSKMLGQFPGRGTVKSNQLHIHFTSSQGIAYMTICCSYYPTTMAFCFLEELGMEFISSFEIAKIHMVSRPYAFLEFDSIIQKIKWHYNYSNRPSIKISVTNIQRELKVTPPRQVNVDDIIVSNGTLNGHLLLQSSPAPSYRLEPVSAVGILSVILNIMCGALNLIRGVHLIEHNFQDGDEEKGSVIAFLIAFITCVFQCYLYLFFVSTRMIKAAGAFILICICNFYLFGLRNVWQILFHLGVAFLSLHQILSRKLTEKQPDCGV</sequence>
<feature type="domain" description="Longin" evidence="12">
    <location>
        <begin position="8"/>
        <end position="119"/>
    </location>
</feature>
<evidence type="ECO:0000256" key="4">
    <source>
        <dbReference type="ARBA" id="ARBA00022448"/>
    </source>
</evidence>
<dbReference type="Proteomes" id="UP000287033">
    <property type="component" value="Unassembled WGS sequence"/>
</dbReference>
<keyword evidence="5 11" id="KW-0812">Transmembrane</keyword>
<comment type="function">
    <text evidence="1">May be involved in vesicle transport between the ER and the Golgi complex.</text>
</comment>
<evidence type="ECO:0000313" key="14">
    <source>
        <dbReference type="Proteomes" id="UP000287033"/>
    </source>
</evidence>
<dbReference type="GO" id="GO:0015031">
    <property type="term" value="P:protein transport"/>
    <property type="evidence" value="ECO:0007669"/>
    <property type="project" value="UniProtKB-KW"/>
</dbReference>
<comment type="similarity">
    <text evidence="3">Belongs to the synaptobrevin family.</text>
</comment>
<evidence type="ECO:0000313" key="13">
    <source>
        <dbReference type="EMBL" id="GCC33948.1"/>
    </source>
</evidence>
<dbReference type="InterPro" id="IPR059071">
    <property type="entry name" value="SEC22a-c_C"/>
</dbReference>
<dbReference type="STRING" id="137246.A0A401SU91"/>
<keyword evidence="4" id="KW-0813">Transport</keyword>
<dbReference type="OMA" id="QDRTNDC"/>
<keyword evidence="9 11" id="KW-1133">Transmembrane helix</keyword>
<evidence type="ECO:0000256" key="6">
    <source>
        <dbReference type="ARBA" id="ARBA00022824"/>
    </source>
</evidence>